<dbReference type="InterPro" id="IPR003795">
    <property type="entry name" value="DUF192"/>
</dbReference>
<dbReference type="PANTHER" id="PTHR37953">
    <property type="entry name" value="UPF0127 PROTEIN MJ1496"/>
    <property type="match status" value="1"/>
</dbReference>
<keyword evidence="1" id="KW-0732">Signal</keyword>
<comment type="caution">
    <text evidence="2">The sequence shown here is derived from an EMBL/GenBank/DDBJ whole genome shotgun (WGS) entry which is preliminary data.</text>
</comment>
<accession>A0A4R1YYB2</accession>
<gene>
    <name evidence="2" type="ORF">EV216_10532</name>
</gene>
<evidence type="ECO:0000313" key="2">
    <source>
        <dbReference type="EMBL" id="TCM86067.1"/>
    </source>
</evidence>
<sequence length="160" mass="17037">MGKCSLGQFAGLILGLSLALAGSAAADCAENHVDLRGDWGSARFSVEIADDEMSRARGLMHRETMPASAGMLFVYDQPQRVAFWMENTLIPLDMIFVGPEGLVLRVHQNARPLDRTPIDGGEGVLAVLEINGGLADRLGIGPGSELRHPAFGPDAAWPCP</sequence>
<feature type="signal peptide" evidence="1">
    <location>
        <begin position="1"/>
        <end position="26"/>
    </location>
</feature>
<dbReference type="AlphaFoldDB" id="A0A4R1YYB2"/>
<evidence type="ECO:0000256" key="1">
    <source>
        <dbReference type="SAM" id="SignalP"/>
    </source>
</evidence>
<dbReference type="InterPro" id="IPR038695">
    <property type="entry name" value="Saro_0823-like_sf"/>
</dbReference>
<protein>
    <recommendedName>
        <fullName evidence="4">DUF192 domain-containing protein</fullName>
    </recommendedName>
</protein>
<name>A0A4R1YYB2_9RHOB</name>
<evidence type="ECO:0000313" key="3">
    <source>
        <dbReference type="Proteomes" id="UP000295277"/>
    </source>
</evidence>
<dbReference type="Proteomes" id="UP000295277">
    <property type="component" value="Unassembled WGS sequence"/>
</dbReference>
<organism evidence="2 3">
    <name type="scientific">Rhodovulum steppense</name>
    <dbReference type="NCBI Taxonomy" id="540251"/>
    <lineage>
        <taxon>Bacteria</taxon>
        <taxon>Pseudomonadati</taxon>
        <taxon>Pseudomonadota</taxon>
        <taxon>Alphaproteobacteria</taxon>
        <taxon>Rhodobacterales</taxon>
        <taxon>Paracoccaceae</taxon>
        <taxon>Rhodovulum</taxon>
    </lineage>
</organism>
<dbReference type="Gene3D" id="2.60.120.1140">
    <property type="entry name" value="Protein of unknown function DUF192"/>
    <property type="match status" value="1"/>
</dbReference>
<dbReference type="OrthoDB" id="9808290at2"/>
<dbReference type="PANTHER" id="PTHR37953:SF1">
    <property type="entry name" value="UPF0127 PROTEIN MJ1496"/>
    <property type="match status" value="1"/>
</dbReference>
<dbReference type="Pfam" id="PF02643">
    <property type="entry name" value="DUF192"/>
    <property type="match status" value="1"/>
</dbReference>
<keyword evidence="3" id="KW-1185">Reference proteome</keyword>
<evidence type="ECO:0008006" key="4">
    <source>
        <dbReference type="Google" id="ProtNLM"/>
    </source>
</evidence>
<proteinExistence type="predicted"/>
<feature type="chain" id="PRO_5020450164" description="DUF192 domain-containing protein" evidence="1">
    <location>
        <begin position="27"/>
        <end position="160"/>
    </location>
</feature>
<reference evidence="2 3" key="1">
    <citation type="submission" date="2019-03" db="EMBL/GenBank/DDBJ databases">
        <title>Genomic Encyclopedia of Type Strains, Phase IV (KMG-IV): sequencing the most valuable type-strain genomes for metagenomic binning, comparative biology and taxonomic classification.</title>
        <authorList>
            <person name="Goeker M."/>
        </authorList>
    </citation>
    <scope>NUCLEOTIDE SEQUENCE [LARGE SCALE GENOMIC DNA]</scope>
    <source>
        <strain evidence="2 3">DSM 21153</strain>
    </source>
</reference>
<dbReference type="RefSeq" id="WP_132693865.1">
    <property type="nucleotide sequence ID" value="NZ_SLVM01000005.1"/>
</dbReference>
<dbReference type="EMBL" id="SLVM01000005">
    <property type="protein sequence ID" value="TCM86067.1"/>
    <property type="molecule type" value="Genomic_DNA"/>
</dbReference>